<dbReference type="InterPro" id="IPR011747">
    <property type="entry name" value="CHP02241"/>
</dbReference>
<proteinExistence type="predicted"/>
<evidence type="ECO:0000313" key="1">
    <source>
        <dbReference type="EMBL" id="PPK88075.1"/>
    </source>
</evidence>
<dbReference type="NCBIfam" id="TIGR02241">
    <property type="entry name" value="conserved hypothetical phage tail region protein"/>
    <property type="match status" value="1"/>
</dbReference>
<accession>A0A2S6I9A5</accession>
<sequence>MKPGTANYQPPVGFFYSVEILGEGESPFPPIDASFQEVSGINVTMEVTSISEGGQNRFAHKVPAGTTYDNLVLKRGLVLRSSSLADWCIATLQGGMAKAIKPKLLKVSLLDAGGGQRNQARESLVSWIFTNAYPVKWELSGLTAQRSELVIETISFAYGYFDVDHQPAAKSYPHSSPS</sequence>
<reference evidence="1 2" key="1">
    <citation type="submission" date="2018-02" db="EMBL/GenBank/DDBJ databases">
        <title>Genomic Encyclopedia of Archaeal and Bacterial Type Strains, Phase II (KMG-II): from individual species to whole genera.</title>
        <authorList>
            <person name="Goeker M."/>
        </authorList>
    </citation>
    <scope>NUCLEOTIDE SEQUENCE [LARGE SCALE GENOMIC DNA]</scope>
    <source>
        <strain evidence="1 2">DSM 29526</strain>
    </source>
</reference>
<dbReference type="RefSeq" id="WP_104418647.1">
    <property type="nucleotide sequence ID" value="NZ_PTJC01000005.1"/>
</dbReference>
<dbReference type="EMBL" id="PTJC01000005">
    <property type="protein sequence ID" value="PPK88075.1"/>
    <property type="molecule type" value="Genomic_DNA"/>
</dbReference>
<dbReference type="OrthoDB" id="9799891at2"/>
<dbReference type="Pfam" id="PF06841">
    <property type="entry name" value="Phage_T4_gp19"/>
    <property type="match status" value="1"/>
</dbReference>
<dbReference type="GO" id="GO:0005198">
    <property type="term" value="F:structural molecule activity"/>
    <property type="evidence" value="ECO:0007669"/>
    <property type="project" value="InterPro"/>
</dbReference>
<gene>
    <name evidence="1" type="ORF">CLV84_1038</name>
</gene>
<organism evidence="1 2">
    <name type="scientific">Neolewinella xylanilytica</name>
    <dbReference type="NCBI Taxonomy" id="1514080"/>
    <lineage>
        <taxon>Bacteria</taxon>
        <taxon>Pseudomonadati</taxon>
        <taxon>Bacteroidota</taxon>
        <taxon>Saprospiria</taxon>
        <taxon>Saprospirales</taxon>
        <taxon>Lewinellaceae</taxon>
        <taxon>Neolewinella</taxon>
    </lineage>
</organism>
<keyword evidence="2" id="KW-1185">Reference proteome</keyword>
<dbReference type="PANTHER" id="PTHR38009:SF1">
    <property type="entry name" value="CONSERVED HYPOTHETICAL PHAGE TAIL PROTEIN"/>
    <property type="match status" value="1"/>
</dbReference>
<evidence type="ECO:0000313" key="2">
    <source>
        <dbReference type="Proteomes" id="UP000237662"/>
    </source>
</evidence>
<dbReference type="Proteomes" id="UP000237662">
    <property type="component" value="Unassembled WGS sequence"/>
</dbReference>
<dbReference type="InterPro" id="IPR010667">
    <property type="entry name" value="Phage_T4_Gp19"/>
</dbReference>
<dbReference type="AlphaFoldDB" id="A0A2S6I9A5"/>
<protein>
    <submittedName>
        <fullName evidence="1">Phage tail-like protein</fullName>
    </submittedName>
</protein>
<dbReference type="PANTHER" id="PTHR38009">
    <property type="entry name" value="CONSERVED HYPOTHETICAL PHAGE TAIL PROTEIN"/>
    <property type="match status" value="1"/>
</dbReference>
<name>A0A2S6I9A5_9BACT</name>
<comment type="caution">
    <text evidence="1">The sequence shown here is derived from an EMBL/GenBank/DDBJ whole genome shotgun (WGS) entry which is preliminary data.</text>
</comment>